<gene>
    <name evidence="1" type="ORF">GCM10010430_78150</name>
</gene>
<name>A0ABP5S1I5_9ACTN</name>
<organism evidence="1 2">
    <name type="scientific">Kitasatospora cystarginea</name>
    <dbReference type="NCBI Taxonomy" id="58350"/>
    <lineage>
        <taxon>Bacteria</taxon>
        <taxon>Bacillati</taxon>
        <taxon>Actinomycetota</taxon>
        <taxon>Actinomycetes</taxon>
        <taxon>Kitasatosporales</taxon>
        <taxon>Streptomycetaceae</taxon>
        <taxon>Kitasatospora</taxon>
    </lineage>
</organism>
<accession>A0ABP5S1I5</accession>
<evidence type="ECO:0000313" key="2">
    <source>
        <dbReference type="Proteomes" id="UP001500305"/>
    </source>
</evidence>
<sequence length="63" mass="6465">MRRHDAALGIAAGLIRDLGGVPAAIGGPEHAQQLEDVAGFVMRLVAAGHNPVTAVPVVDRSQD</sequence>
<keyword evidence="2" id="KW-1185">Reference proteome</keyword>
<proteinExistence type="predicted"/>
<comment type="caution">
    <text evidence="1">The sequence shown here is derived from an EMBL/GenBank/DDBJ whole genome shotgun (WGS) entry which is preliminary data.</text>
</comment>
<dbReference type="RefSeq" id="WP_344641313.1">
    <property type="nucleotide sequence ID" value="NZ_BAAATR010000077.1"/>
</dbReference>
<reference evidence="2" key="1">
    <citation type="journal article" date="2019" name="Int. J. Syst. Evol. Microbiol.">
        <title>The Global Catalogue of Microorganisms (GCM) 10K type strain sequencing project: providing services to taxonomists for standard genome sequencing and annotation.</title>
        <authorList>
            <consortium name="The Broad Institute Genomics Platform"/>
            <consortium name="The Broad Institute Genome Sequencing Center for Infectious Disease"/>
            <person name="Wu L."/>
            <person name="Ma J."/>
        </authorList>
    </citation>
    <scope>NUCLEOTIDE SEQUENCE [LARGE SCALE GENOMIC DNA]</scope>
    <source>
        <strain evidence="2">JCM 7356</strain>
    </source>
</reference>
<dbReference type="EMBL" id="BAAATR010000077">
    <property type="protein sequence ID" value="GAA2280536.1"/>
    <property type="molecule type" value="Genomic_DNA"/>
</dbReference>
<evidence type="ECO:0000313" key="1">
    <source>
        <dbReference type="EMBL" id="GAA2280536.1"/>
    </source>
</evidence>
<dbReference type="Proteomes" id="UP001500305">
    <property type="component" value="Unassembled WGS sequence"/>
</dbReference>
<protein>
    <submittedName>
        <fullName evidence="1">Uncharacterized protein</fullName>
    </submittedName>
</protein>